<reference evidence="2 3" key="1">
    <citation type="submission" date="2017-01" db="EMBL/GenBank/DDBJ databases">
        <authorList>
            <person name="Mah S.A."/>
            <person name="Swanson W.J."/>
            <person name="Moy G.W."/>
            <person name="Vacquier V.D."/>
        </authorList>
    </citation>
    <scope>NUCLEOTIDE SEQUENCE [LARGE SCALE GENOMIC DNA]</scope>
    <source>
        <strain evidence="2 3">GSMNP</strain>
    </source>
</reference>
<gene>
    <name evidence="2" type="ORF">AYI70_g6558</name>
</gene>
<evidence type="ECO:0000313" key="2">
    <source>
        <dbReference type="EMBL" id="OMJ16493.1"/>
    </source>
</evidence>
<feature type="compositionally biased region" description="Polar residues" evidence="1">
    <location>
        <begin position="80"/>
        <end position="97"/>
    </location>
</feature>
<protein>
    <submittedName>
        <fullName evidence="2">Uncharacterized protein</fullName>
    </submittedName>
</protein>
<keyword evidence="3" id="KW-1185">Reference proteome</keyword>
<organism evidence="2 3">
    <name type="scientific">Smittium culicis</name>
    <dbReference type="NCBI Taxonomy" id="133412"/>
    <lineage>
        <taxon>Eukaryota</taxon>
        <taxon>Fungi</taxon>
        <taxon>Fungi incertae sedis</taxon>
        <taxon>Zoopagomycota</taxon>
        <taxon>Kickxellomycotina</taxon>
        <taxon>Harpellomycetes</taxon>
        <taxon>Harpellales</taxon>
        <taxon>Legeriomycetaceae</taxon>
        <taxon>Smittium</taxon>
    </lineage>
</organism>
<sequence length="116" mass="12467">MRLLLSDACILLTQARLDNLNSGLNLLGRPPQLDHSASELIAANKPANSGAKKLFRGLQHQETSQAAPKTVKTSVTAPVTNQNNMADSSSEQFCNSTGGFRGRRGGGRRVGKERHQ</sequence>
<name>A0A1R1XPF4_9FUNG</name>
<dbReference type="AlphaFoldDB" id="A0A1R1XPF4"/>
<feature type="compositionally biased region" description="Basic residues" evidence="1">
    <location>
        <begin position="101"/>
        <end position="116"/>
    </location>
</feature>
<dbReference type="Proteomes" id="UP000187283">
    <property type="component" value="Unassembled WGS sequence"/>
</dbReference>
<accession>A0A1R1XPF4</accession>
<comment type="caution">
    <text evidence="2">The sequence shown here is derived from an EMBL/GenBank/DDBJ whole genome shotgun (WGS) entry which is preliminary data.</text>
</comment>
<feature type="region of interest" description="Disordered" evidence="1">
    <location>
        <begin position="80"/>
        <end position="116"/>
    </location>
</feature>
<evidence type="ECO:0000256" key="1">
    <source>
        <dbReference type="SAM" id="MobiDB-lite"/>
    </source>
</evidence>
<evidence type="ECO:0000313" key="3">
    <source>
        <dbReference type="Proteomes" id="UP000187283"/>
    </source>
</evidence>
<dbReference type="EMBL" id="LSSN01002317">
    <property type="protein sequence ID" value="OMJ16493.1"/>
    <property type="molecule type" value="Genomic_DNA"/>
</dbReference>
<proteinExistence type="predicted"/>